<feature type="domain" description="DUF6534" evidence="2">
    <location>
        <begin position="1"/>
        <end position="69"/>
    </location>
</feature>
<reference evidence="3 4" key="1">
    <citation type="submission" date="2016-10" db="EMBL/GenBank/DDBJ databases">
        <title>Genome sequence of the basidiomycete white-rot fungus Trametes pubescens.</title>
        <authorList>
            <person name="Makela M.R."/>
            <person name="Granchi Z."/>
            <person name="Peng M."/>
            <person name="De Vries R.P."/>
            <person name="Grigoriev I."/>
            <person name="Riley R."/>
            <person name="Hilden K."/>
        </authorList>
    </citation>
    <scope>NUCLEOTIDE SEQUENCE [LARGE SCALE GENOMIC DNA]</scope>
    <source>
        <strain evidence="3 4">FBCC735</strain>
    </source>
</reference>
<keyword evidence="4" id="KW-1185">Reference proteome</keyword>
<keyword evidence="1" id="KW-0812">Transmembrane</keyword>
<dbReference type="Proteomes" id="UP000184267">
    <property type="component" value="Unassembled WGS sequence"/>
</dbReference>
<proteinExistence type="predicted"/>
<accession>A0A1M2W7V8</accession>
<feature type="transmembrane region" description="Helical" evidence="1">
    <location>
        <begin position="44"/>
        <end position="64"/>
    </location>
</feature>
<dbReference type="AlphaFoldDB" id="A0A1M2W7V8"/>
<organism evidence="3 4">
    <name type="scientific">Trametes pubescens</name>
    <name type="common">White-rot fungus</name>
    <dbReference type="NCBI Taxonomy" id="154538"/>
    <lineage>
        <taxon>Eukaryota</taxon>
        <taxon>Fungi</taxon>
        <taxon>Dikarya</taxon>
        <taxon>Basidiomycota</taxon>
        <taxon>Agaricomycotina</taxon>
        <taxon>Agaricomycetes</taxon>
        <taxon>Polyporales</taxon>
        <taxon>Polyporaceae</taxon>
        <taxon>Trametes</taxon>
    </lineage>
</organism>
<comment type="caution">
    <text evidence="3">The sequence shown here is derived from an EMBL/GenBank/DDBJ whole genome shotgun (WGS) entry which is preliminary data.</text>
</comment>
<gene>
    <name evidence="3" type="ORF">TRAPUB_1514</name>
</gene>
<evidence type="ECO:0000256" key="1">
    <source>
        <dbReference type="SAM" id="Phobius"/>
    </source>
</evidence>
<dbReference type="Pfam" id="PF20152">
    <property type="entry name" value="DUF6534"/>
    <property type="match status" value="1"/>
</dbReference>
<name>A0A1M2W7V8_TRAPU</name>
<protein>
    <recommendedName>
        <fullName evidence="2">DUF6534 domain-containing protein</fullName>
    </recommendedName>
</protein>
<evidence type="ECO:0000259" key="2">
    <source>
        <dbReference type="Pfam" id="PF20152"/>
    </source>
</evidence>
<keyword evidence="1" id="KW-0472">Membrane</keyword>
<evidence type="ECO:0000313" key="4">
    <source>
        <dbReference type="Proteomes" id="UP000184267"/>
    </source>
</evidence>
<keyword evidence="1" id="KW-1133">Transmembrane helix</keyword>
<sequence length="107" mass="11576">MIDILILYSVNTVLALRPFADEVLYRILNLLSLLFAFIRPGDLIYIGFGIVGAKMYATTLLAALNSRQSLASHGSGISNDTNPFGFGGTAALHVSRTRRGSQVHAPR</sequence>
<dbReference type="EMBL" id="MNAD01000105">
    <property type="protein sequence ID" value="OJT15862.1"/>
    <property type="molecule type" value="Genomic_DNA"/>
</dbReference>
<feature type="non-terminal residue" evidence="3">
    <location>
        <position position="107"/>
    </location>
</feature>
<evidence type="ECO:0000313" key="3">
    <source>
        <dbReference type="EMBL" id="OJT15862.1"/>
    </source>
</evidence>
<dbReference type="STRING" id="154538.A0A1M2W7V8"/>
<dbReference type="OrthoDB" id="3220866at2759"/>
<dbReference type="InterPro" id="IPR045339">
    <property type="entry name" value="DUF6534"/>
</dbReference>